<dbReference type="EMBL" id="MN739303">
    <property type="protein sequence ID" value="QHS97766.1"/>
    <property type="molecule type" value="Genomic_DNA"/>
</dbReference>
<evidence type="ECO:0000313" key="2">
    <source>
        <dbReference type="EMBL" id="QHS97766.1"/>
    </source>
</evidence>
<proteinExistence type="predicted"/>
<evidence type="ECO:0000256" key="1">
    <source>
        <dbReference type="SAM" id="MobiDB-lite"/>
    </source>
</evidence>
<name>A0A6C0C021_9ZZZZ</name>
<sequence length="40" mass="4781">MNKNAYPRNKNAYPRNEYKSKKEAWSMSITMEPCDKQISQ</sequence>
<organism evidence="2">
    <name type="scientific">viral metagenome</name>
    <dbReference type="NCBI Taxonomy" id="1070528"/>
    <lineage>
        <taxon>unclassified sequences</taxon>
        <taxon>metagenomes</taxon>
        <taxon>organismal metagenomes</taxon>
    </lineage>
</organism>
<feature type="region of interest" description="Disordered" evidence="1">
    <location>
        <begin position="1"/>
        <end position="20"/>
    </location>
</feature>
<dbReference type="AlphaFoldDB" id="A0A6C0C021"/>
<protein>
    <submittedName>
        <fullName evidence="2">Uncharacterized protein</fullName>
    </submittedName>
</protein>
<accession>A0A6C0C021</accession>
<reference evidence="2" key="1">
    <citation type="journal article" date="2020" name="Nature">
        <title>Giant virus diversity and host interactions through global metagenomics.</title>
        <authorList>
            <person name="Schulz F."/>
            <person name="Roux S."/>
            <person name="Paez-Espino D."/>
            <person name="Jungbluth S."/>
            <person name="Walsh D.A."/>
            <person name="Denef V.J."/>
            <person name="McMahon K.D."/>
            <person name="Konstantinidis K.T."/>
            <person name="Eloe-Fadrosh E.A."/>
            <person name="Kyrpides N.C."/>
            <person name="Woyke T."/>
        </authorList>
    </citation>
    <scope>NUCLEOTIDE SEQUENCE</scope>
    <source>
        <strain evidence="2">GVMAG-M-3300020182-33</strain>
    </source>
</reference>